<dbReference type="Ensembl" id="ENSSSUT00005038388.1">
    <property type="protein sequence ID" value="ENSSSUP00005033667.1"/>
    <property type="gene ID" value="ENSSSUG00005021650.1"/>
</dbReference>
<dbReference type="Pfam" id="PF14048">
    <property type="entry name" value="MBD_C"/>
    <property type="match status" value="1"/>
</dbReference>
<dbReference type="Proteomes" id="UP000472268">
    <property type="component" value="Chromosome 12"/>
</dbReference>
<protein>
    <recommendedName>
        <fullName evidence="6">Methyl-CpG binding domain protein 3 like 1</fullName>
    </recommendedName>
</protein>
<evidence type="ECO:0008006" key="6">
    <source>
        <dbReference type="Google" id="ProtNLM"/>
    </source>
</evidence>
<keyword evidence="5" id="KW-1185">Reference proteome</keyword>
<evidence type="ECO:0000259" key="3">
    <source>
        <dbReference type="Pfam" id="PF16564"/>
    </source>
</evidence>
<feature type="domain" description="Methyl-CpG binding protein 2/3 C-terminal" evidence="2">
    <location>
        <begin position="158"/>
        <end position="241"/>
    </location>
</feature>
<dbReference type="InterPro" id="IPR025884">
    <property type="entry name" value="MeCpG-bd_2/3_C_dom"/>
</dbReference>
<feature type="region of interest" description="Disordered" evidence="1">
    <location>
        <begin position="242"/>
        <end position="262"/>
    </location>
</feature>
<reference evidence="4" key="2">
    <citation type="submission" date="2025-08" db="UniProtKB">
        <authorList>
            <consortium name="Ensembl"/>
        </authorList>
    </citation>
    <scope>IDENTIFICATION</scope>
</reference>
<dbReference type="GO" id="GO:0005634">
    <property type="term" value="C:nucleus"/>
    <property type="evidence" value="ECO:0007669"/>
    <property type="project" value="UniProtKB-ARBA"/>
</dbReference>
<evidence type="ECO:0000256" key="1">
    <source>
        <dbReference type="SAM" id="MobiDB-lite"/>
    </source>
</evidence>
<sequence length="262" mass="28493">MTEPAPPPVCPHADPTQVLLVLAGASDSEAEVTPLPTGSGGLSHQEWRHHDSSVAMEATASICPPAQPVLGKLKRNMMTQSLEKKRQVHLAKTKQKRREIAALPIRQTSCIFEKPVTRITSHPGNKTRCSEWERTLEKPQQICAYRRLQGLQACSCDGEVLSPLDVTNILQEVARGRVGGAGSLPGRPELCPAPSSGWAGMVPGVGFCLPPSACRQPITPRDIWRQSQKVRKARDRLAEALRADSLAREAERAGSQEGRPDN</sequence>
<evidence type="ECO:0000259" key="2">
    <source>
        <dbReference type="Pfam" id="PF14048"/>
    </source>
</evidence>
<accession>A0A673VIR8</accession>
<evidence type="ECO:0000313" key="4">
    <source>
        <dbReference type="Ensembl" id="ENSSSUP00005033667.1"/>
    </source>
</evidence>
<name>A0A673VIR8_SURSU</name>
<feature type="domain" description="Methyl-CpG-binding" evidence="3">
    <location>
        <begin position="83"/>
        <end position="153"/>
    </location>
</feature>
<evidence type="ECO:0000313" key="5">
    <source>
        <dbReference type="Proteomes" id="UP000472268"/>
    </source>
</evidence>
<dbReference type="InterPro" id="IPR032343">
    <property type="entry name" value="MBD2/MBD3_p55-bd"/>
</dbReference>
<organism evidence="4 5">
    <name type="scientific">Suricata suricatta</name>
    <name type="common">Meerkat</name>
    <dbReference type="NCBI Taxonomy" id="37032"/>
    <lineage>
        <taxon>Eukaryota</taxon>
        <taxon>Metazoa</taxon>
        <taxon>Chordata</taxon>
        <taxon>Craniata</taxon>
        <taxon>Vertebrata</taxon>
        <taxon>Euteleostomi</taxon>
        <taxon>Mammalia</taxon>
        <taxon>Eutheria</taxon>
        <taxon>Laurasiatheria</taxon>
        <taxon>Carnivora</taxon>
        <taxon>Feliformia</taxon>
        <taxon>Herpestidae</taxon>
        <taxon>Suricata</taxon>
    </lineage>
</organism>
<reference evidence="4 5" key="1">
    <citation type="submission" date="2019-05" db="EMBL/GenBank/DDBJ databases">
        <title>A Chromosome-scale Meerkat (S. suricatta) Genome Assembly.</title>
        <authorList>
            <person name="Dudchenko O."/>
            <person name="Lieberman Aiden E."/>
            <person name="Tung J."/>
            <person name="Barreiro L.B."/>
            <person name="Clutton-Brock T.H."/>
        </authorList>
    </citation>
    <scope>NUCLEOTIDE SEQUENCE [LARGE SCALE GENOMIC DNA]</scope>
</reference>
<dbReference type="Pfam" id="PF16564">
    <property type="entry name" value="MBDa"/>
    <property type="match status" value="1"/>
</dbReference>
<dbReference type="AlphaFoldDB" id="A0A673VIR8"/>
<dbReference type="OMA" id="YNERERT"/>
<reference evidence="4" key="3">
    <citation type="submission" date="2025-09" db="UniProtKB">
        <authorList>
            <consortium name="Ensembl"/>
        </authorList>
    </citation>
    <scope>IDENTIFICATION</scope>
</reference>
<proteinExistence type="predicted"/>